<dbReference type="InterPro" id="IPR044804">
    <property type="entry name" value="Ribosomal_eL20z-like"/>
</dbReference>
<name>A0AAP0AVX9_9ASPA</name>
<dbReference type="PANTHER" id="PTHR46631:SF4">
    <property type="entry name" value="OS06G0359400 PROTEIN"/>
    <property type="match status" value="1"/>
</dbReference>
<proteinExistence type="predicted"/>
<keyword evidence="2" id="KW-1133">Transmembrane helix</keyword>
<reference evidence="3 4" key="1">
    <citation type="journal article" date="2022" name="Nat. Plants">
        <title>Genomes of leafy and leafless Platanthera orchids illuminate the evolution of mycoheterotrophy.</title>
        <authorList>
            <person name="Li M.H."/>
            <person name="Liu K.W."/>
            <person name="Li Z."/>
            <person name="Lu H.C."/>
            <person name="Ye Q.L."/>
            <person name="Zhang D."/>
            <person name="Wang J.Y."/>
            <person name="Li Y.F."/>
            <person name="Zhong Z.M."/>
            <person name="Liu X."/>
            <person name="Yu X."/>
            <person name="Liu D.K."/>
            <person name="Tu X.D."/>
            <person name="Liu B."/>
            <person name="Hao Y."/>
            <person name="Liao X.Y."/>
            <person name="Jiang Y.T."/>
            <person name="Sun W.H."/>
            <person name="Chen J."/>
            <person name="Chen Y.Q."/>
            <person name="Ai Y."/>
            <person name="Zhai J.W."/>
            <person name="Wu S.S."/>
            <person name="Zhou Z."/>
            <person name="Hsiao Y.Y."/>
            <person name="Wu W.L."/>
            <person name="Chen Y.Y."/>
            <person name="Lin Y.F."/>
            <person name="Hsu J.L."/>
            <person name="Li C.Y."/>
            <person name="Wang Z.W."/>
            <person name="Zhao X."/>
            <person name="Zhong W.Y."/>
            <person name="Ma X.K."/>
            <person name="Ma L."/>
            <person name="Huang J."/>
            <person name="Chen G.Z."/>
            <person name="Huang M.Z."/>
            <person name="Huang L."/>
            <person name="Peng D.H."/>
            <person name="Luo Y.B."/>
            <person name="Zou S.Q."/>
            <person name="Chen S.P."/>
            <person name="Lan S."/>
            <person name="Tsai W.C."/>
            <person name="Van de Peer Y."/>
            <person name="Liu Z.J."/>
        </authorList>
    </citation>
    <scope>NUCLEOTIDE SEQUENCE [LARGE SCALE GENOMIC DNA]</scope>
    <source>
        <strain evidence="3">Lor287</strain>
    </source>
</reference>
<feature type="region of interest" description="Disordered" evidence="1">
    <location>
        <begin position="1"/>
        <end position="23"/>
    </location>
</feature>
<feature type="transmembrane region" description="Helical" evidence="2">
    <location>
        <begin position="139"/>
        <end position="159"/>
    </location>
</feature>
<dbReference type="AlphaFoldDB" id="A0AAP0AVX9"/>
<evidence type="ECO:0000256" key="1">
    <source>
        <dbReference type="SAM" id="MobiDB-lite"/>
    </source>
</evidence>
<keyword evidence="2" id="KW-0472">Membrane</keyword>
<keyword evidence="4" id="KW-1185">Reference proteome</keyword>
<evidence type="ECO:0000313" key="3">
    <source>
        <dbReference type="EMBL" id="KAK8916720.1"/>
    </source>
</evidence>
<comment type="caution">
    <text evidence="3">The sequence shown here is derived from an EMBL/GenBank/DDBJ whole genome shotgun (WGS) entry which is preliminary data.</text>
</comment>
<dbReference type="Proteomes" id="UP001418222">
    <property type="component" value="Unassembled WGS sequence"/>
</dbReference>
<sequence length="165" mass="18144">MSEEQWKSQRGEPCDPHHHHIHPQPYGPHQFGPQYGTFPSAPPHLPPAMGFPQPIPPIGVTGHQPFAGPLYYPHGYQAVHGYVAVAEGRPLREPRLPCCGFGIGWFLFIVGFFCAAIPWYVGAFILLCVRRVDYREKPGYVACTIAAFLAAIAIIIGATKGADAW</sequence>
<protein>
    <submittedName>
        <fullName evidence="3">60S ribosomal protein L18a-1</fullName>
    </submittedName>
</protein>
<dbReference type="PANTHER" id="PTHR46631">
    <property type="entry name" value="60S RIBOSOMAL PROTEIN L18A-LIKE"/>
    <property type="match status" value="1"/>
</dbReference>
<keyword evidence="3" id="KW-0689">Ribosomal protein</keyword>
<feature type="compositionally biased region" description="Basic and acidic residues" evidence="1">
    <location>
        <begin position="1"/>
        <end position="16"/>
    </location>
</feature>
<feature type="transmembrane region" description="Helical" evidence="2">
    <location>
        <begin position="103"/>
        <end position="127"/>
    </location>
</feature>
<keyword evidence="3" id="KW-0687">Ribonucleoprotein</keyword>
<evidence type="ECO:0000256" key="2">
    <source>
        <dbReference type="SAM" id="Phobius"/>
    </source>
</evidence>
<evidence type="ECO:0000313" key="4">
    <source>
        <dbReference type="Proteomes" id="UP001418222"/>
    </source>
</evidence>
<accession>A0AAP0AVX9</accession>
<organism evidence="3 4">
    <name type="scientific">Platanthera zijinensis</name>
    <dbReference type="NCBI Taxonomy" id="2320716"/>
    <lineage>
        <taxon>Eukaryota</taxon>
        <taxon>Viridiplantae</taxon>
        <taxon>Streptophyta</taxon>
        <taxon>Embryophyta</taxon>
        <taxon>Tracheophyta</taxon>
        <taxon>Spermatophyta</taxon>
        <taxon>Magnoliopsida</taxon>
        <taxon>Liliopsida</taxon>
        <taxon>Asparagales</taxon>
        <taxon>Orchidaceae</taxon>
        <taxon>Orchidoideae</taxon>
        <taxon>Orchideae</taxon>
        <taxon>Orchidinae</taxon>
        <taxon>Platanthera</taxon>
    </lineage>
</organism>
<gene>
    <name evidence="3" type="primary">RPL18AA</name>
    <name evidence="3" type="ORF">KSP39_PZI022980</name>
</gene>
<dbReference type="EMBL" id="JBBWWQ010000020">
    <property type="protein sequence ID" value="KAK8916720.1"/>
    <property type="molecule type" value="Genomic_DNA"/>
</dbReference>
<dbReference type="GO" id="GO:0005840">
    <property type="term" value="C:ribosome"/>
    <property type="evidence" value="ECO:0007669"/>
    <property type="project" value="UniProtKB-KW"/>
</dbReference>
<keyword evidence="2" id="KW-0812">Transmembrane</keyword>